<dbReference type="Pfam" id="PF13591">
    <property type="entry name" value="MerR_2"/>
    <property type="match status" value="1"/>
</dbReference>
<sequence length="106" mass="11880">MTMNDKILKGLLLDEATVLSLDDLCQACSSSNEWVIELVQEGILEPQGQRQTQWQFSARCLQKAHAAMRLQRDLDINLSGIALALDLLDEIDSLKSRLLQLEQAAK</sequence>
<gene>
    <name evidence="1" type="ORF">L196_02005</name>
</gene>
<accession>A0AB33Z509</accession>
<dbReference type="Gene3D" id="1.10.1660.10">
    <property type="match status" value="1"/>
</dbReference>
<proteinExistence type="predicted"/>
<organism evidence="1 2">
    <name type="scientific">Cycloclasticus pugetii</name>
    <dbReference type="NCBI Taxonomy" id="34068"/>
    <lineage>
        <taxon>Bacteria</taxon>
        <taxon>Pseudomonadati</taxon>
        <taxon>Pseudomonadota</taxon>
        <taxon>Gammaproteobacteria</taxon>
        <taxon>Thiotrichales</taxon>
        <taxon>Piscirickettsiaceae</taxon>
        <taxon>Cycloclasticus</taxon>
    </lineage>
</organism>
<evidence type="ECO:0000313" key="1">
    <source>
        <dbReference type="EMBL" id="EPD14232.1"/>
    </source>
</evidence>
<reference evidence="1 2" key="1">
    <citation type="journal article" date="2013" name="Genome Announc.">
        <title>Genome Sequence of the Pyrene- and Fluoranthene-Degrading Bacterium Cycloclasticus sp. Strain PY97M.</title>
        <authorList>
            <person name="Cui Z."/>
            <person name="Xu G."/>
            <person name="Li Q."/>
            <person name="Gao W."/>
            <person name="Zheng L."/>
        </authorList>
    </citation>
    <scope>NUCLEOTIDE SEQUENCE [LARGE SCALE GENOMIC DNA]</scope>
    <source>
        <strain evidence="1 2">PY97M</strain>
    </source>
</reference>
<name>A0AB33Z509_9GAMM</name>
<evidence type="ECO:0000313" key="2">
    <source>
        <dbReference type="Proteomes" id="UP000015462"/>
    </source>
</evidence>
<dbReference type="AlphaFoldDB" id="A0AB33Z509"/>
<dbReference type="EMBL" id="ASHL01000001">
    <property type="protein sequence ID" value="EPD14232.1"/>
    <property type="molecule type" value="Genomic_DNA"/>
</dbReference>
<comment type="caution">
    <text evidence="1">The sequence shown here is derived from an EMBL/GenBank/DDBJ whole genome shotgun (WGS) entry which is preliminary data.</text>
</comment>
<protein>
    <submittedName>
        <fullName evidence="1">MerR family transcriptional regulator</fullName>
    </submittedName>
</protein>
<dbReference type="Proteomes" id="UP000015462">
    <property type="component" value="Unassembled WGS sequence"/>
</dbReference>
<keyword evidence="2" id="KW-1185">Reference proteome</keyword>